<dbReference type="PROSITE" id="PS51257">
    <property type="entry name" value="PROKAR_LIPOPROTEIN"/>
    <property type="match status" value="1"/>
</dbReference>
<keyword evidence="22" id="KW-1185">Reference proteome</keyword>
<organism evidence="21 22">
    <name type="scientific">Clonostachys byssicola</name>
    <dbReference type="NCBI Taxonomy" id="160290"/>
    <lineage>
        <taxon>Eukaryota</taxon>
        <taxon>Fungi</taxon>
        <taxon>Dikarya</taxon>
        <taxon>Ascomycota</taxon>
        <taxon>Pezizomycotina</taxon>
        <taxon>Sordariomycetes</taxon>
        <taxon>Hypocreomycetidae</taxon>
        <taxon>Hypocreales</taxon>
        <taxon>Bionectriaceae</taxon>
        <taxon>Clonostachys</taxon>
    </lineage>
</organism>
<evidence type="ECO:0000259" key="20">
    <source>
        <dbReference type="Pfam" id="PF03447"/>
    </source>
</evidence>
<evidence type="ECO:0000256" key="15">
    <source>
        <dbReference type="PIRSR" id="PIRSR036497-1"/>
    </source>
</evidence>
<dbReference type="GO" id="GO:0050661">
    <property type="term" value="F:NADP binding"/>
    <property type="evidence" value="ECO:0007669"/>
    <property type="project" value="InterPro"/>
</dbReference>
<dbReference type="InterPro" id="IPR019811">
    <property type="entry name" value="HDH_CS"/>
</dbReference>
<keyword evidence="10 14" id="KW-0560">Oxidoreductase</keyword>
<dbReference type="SUPFAM" id="SSF51735">
    <property type="entry name" value="NAD(P)-binding Rossmann-fold domains"/>
    <property type="match status" value="1"/>
</dbReference>
<dbReference type="PANTHER" id="PTHR43070:SF5">
    <property type="entry name" value="HOMOSERINE DEHYDROGENASE"/>
    <property type="match status" value="1"/>
</dbReference>
<dbReference type="OrthoDB" id="67851at2759"/>
<feature type="domain" description="Aspartate/homoserine dehydrogenase NAD-binding" evidence="20">
    <location>
        <begin position="14"/>
        <end position="136"/>
    </location>
</feature>
<dbReference type="Pfam" id="PF00742">
    <property type="entry name" value="Homoserine_dh"/>
    <property type="match status" value="1"/>
</dbReference>
<keyword evidence="9 14" id="KW-0521">NADP</keyword>
<dbReference type="SUPFAM" id="SSF55347">
    <property type="entry name" value="Glyceraldehyde-3-phosphate dehydrogenase-like, C-terminal domain"/>
    <property type="match status" value="1"/>
</dbReference>
<sequence length="364" mass="39249">MSTRAEKVSIAVIGAGGVGSCFVTQLASLAKSRPSPKLSLIYLAIIDRALYHQDYAPIPLDNALEELDNFGFEPPSISDIIHFLSKAPHKVVVVDNTSSQAIAESYPAFLKGGISIITPNKKAFSGSKELWDQIFSSVGPQGQGPFVYHESSVGAGMPIISTLNDLVETGDRVTRIEGVFSGTMSFLFNSFSPINGEGGSWSASVMRAKQLGYTEPDPRDDLNGLDVARKLTILGRLAGMSIESPTSFPVQSLVPQELSGCSEFLDRLPEFDDRMDKERQEASKANKVVRFVGSLDLAAQKAKVGMEWFEKSHPIAGLEGSDNIISFYTERYGRLPLTIRGAGAGGDVTAMGVLGDLIKILRQI</sequence>
<evidence type="ECO:0000256" key="11">
    <source>
        <dbReference type="ARBA" id="ARBA00023167"/>
    </source>
</evidence>
<evidence type="ECO:0000256" key="7">
    <source>
        <dbReference type="ARBA" id="ARBA00022605"/>
    </source>
</evidence>
<feature type="binding site" evidence="16">
    <location>
        <position position="215"/>
    </location>
    <ligand>
        <name>L-homoserine</name>
        <dbReference type="ChEBI" id="CHEBI:57476"/>
    </ligand>
</feature>
<comment type="pathway">
    <text evidence="3 17">Amino-acid biosynthesis; L-methionine biosynthesis via de novo pathway; L-homoserine from L-aspartate: step 3/3.</text>
</comment>
<evidence type="ECO:0000256" key="17">
    <source>
        <dbReference type="RuleBase" id="RU000579"/>
    </source>
</evidence>
<keyword evidence="7 14" id="KW-0028">Amino-acid biosynthesis</keyword>
<dbReference type="GO" id="GO:0004412">
    <property type="term" value="F:homoserine dehydrogenase activity"/>
    <property type="evidence" value="ECO:0007669"/>
    <property type="project" value="UniProtKB-EC"/>
</dbReference>
<reference evidence="21" key="1">
    <citation type="submission" date="2021-10" db="EMBL/GenBank/DDBJ databases">
        <authorList>
            <person name="Piombo E."/>
        </authorList>
    </citation>
    <scope>NUCLEOTIDE SEQUENCE</scope>
</reference>
<dbReference type="PANTHER" id="PTHR43070">
    <property type="match status" value="1"/>
</dbReference>
<name>A0A9N9UW80_9HYPO</name>
<keyword evidence="8 14" id="KW-0791">Threonine biosynthesis</keyword>
<comment type="similarity">
    <text evidence="4 14 18">Belongs to the homoserine dehydrogenase family.</text>
</comment>
<feature type="domain" description="Homoserine dehydrogenase catalytic" evidence="19">
    <location>
        <begin position="158"/>
        <end position="358"/>
    </location>
</feature>
<accession>A0A9N9UW80</accession>
<keyword evidence="11 14" id="KW-0486">Methionine biosynthesis</keyword>
<feature type="binding site" evidence="16">
    <location>
        <position position="97"/>
    </location>
    <ligand>
        <name>NADPH</name>
        <dbReference type="ChEBI" id="CHEBI:57783"/>
    </ligand>
</feature>
<evidence type="ECO:0000313" key="21">
    <source>
        <dbReference type="EMBL" id="CAG9998635.1"/>
    </source>
</evidence>
<dbReference type="InterPro" id="IPR011147">
    <property type="entry name" value="Bifunc_Aspkin/hSer_DH"/>
</dbReference>
<dbReference type="GO" id="GO:0009090">
    <property type="term" value="P:homoserine biosynthetic process"/>
    <property type="evidence" value="ECO:0007669"/>
    <property type="project" value="TreeGrafter"/>
</dbReference>
<evidence type="ECO:0000256" key="18">
    <source>
        <dbReference type="RuleBase" id="RU004171"/>
    </source>
</evidence>
<comment type="function">
    <text evidence="13">Catalyzes the conversion of L-aspartate-beta-semialdehyde (L-Asa) to L-homoserine (L-Hse), the third step in the biosynthesis of amino acids that derive from aspartate (the aspartate family of amino acids), including methioinine and threonine, the latter of which is a precursor to isoleucine; production of homoserine leads to a branch-point in the pathway as it can either be O-phosphorylated for processing to threonine, or O-acylated for processing to methionine.</text>
</comment>
<dbReference type="GO" id="GO:0009088">
    <property type="term" value="P:threonine biosynthetic process"/>
    <property type="evidence" value="ECO:0007669"/>
    <property type="project" value="UniProtKB-KW"/>
</dbReference>
<dbReference type="Gene3D" id="3.40.50.720">
    <property type="entry name" value="NAD(P)-binding Rossmann-like Domain"/>
    <property type="match status" value="1"/>
</dbReference>
<gene>
    <name evidence="21" type="ORF">CBYS24578_00015312</name>
</gene>
<dbReference type="InterPro" id="IPR036291">
    <property type="entry name" value="NAD(P)-bd_dom_sf"/>
</dbReference>
<dbReference type="AlphaFoldDB" id="A0A9N9UW80"/>
<dbReference type="InterPro" id="IPR005106">
    <property type="entry name" value="Asp/hSer_DH_NAD-bd"/>
</dbReference>
<evidence type="ECO:0000313" key="22">
    <source>
        <dbReference type="Proteomes" id="UP000754883"/>
    </source>
</evidence>
<feature type="active site" description="Proton donor" evidence="15">
    <location>
        <position position="230"/>
    </location>
</feature>
<dbReference type="Gene3D" id="3.30.360.10">
    <property type="entry name" value="Dihydrodipicolinate Reductase, domain 2"/>
    <property type="match status" value="1"/>
</dbReference>
<feature type="binding site" evidence="16">
    <location>
        <position position="121"/>
    </location>
    <ligand>
        <name>NADPH</name>
        <dbReference type="ChEBI" id="CHEBI:57783"/>
    </ligand>
</feature>
<evidence type="ECO:0000256" key="1">
    <source>
        <dbReference type="ARBA" id="ARBA00001920"/>
    </source>
</evidence>
<evidence type="ECO:0000259" key="19">
    <source>
        <dbReference type="Pfam" id="PF00742"/>
    </source>
</evidence>
<evidence type="ECO:0000256" key="6">
    <source>
        <dbReference type="ARBA" id="ARBA00013376"/>
    </source>
</evidence>
<evidence type="ECO:0000256" key="9">
    <source>
        <dbReference type="ARBA" id="ARBA00022857"/>
    </source>
</evidence>
<feature type="binding site" evidence="16">
    <location>
        <begin position="14"/>
        <end position="19"/>
    </location>
    <ligand>
        <name>NADP(+)</name>
        <dbReference type="ChEBI" id="CHEBI:58349"/>
    </ligand>
</feature>
<dbReference type="InterPro" id="IPR001342">
    <property type="entry name" value="HDH_cat"/>
</dbReference>
<evidence type="ECO:0000256" key="3">
    <source>
        <dbReference type="ARBA" id="ARBA00005062"/>
    </source>
</evidence>
<dbReference type="PROSITE" id="PS01042">
    <property type="entry name" value="HOMOSER_DHGENASE"/>
    <property type="match status" value="1"/>
</dbReference>
<dbReference type="EC" id="1.1.1.3" evidence="5 14"/>
<dbReference type="InterPro" id="IPR022697">
    <property type="entry name" value="HDH_short"/>
</dbReference>
<comment type="cofactor">
    <cofactor evidence="1">
        <name>a metal cation</name>
        <dbReference type="ChEBI" id="CHEBI:25213"/>
    </cofactor>
</comment>
<evidence type="ECO:0000256" key="5">
    <source>
        <dbReference type="ARBA" id="ARBA00013213"/>
    </source>
</evidence>
<evidence type="ECO:0000256" key="12">
    <source>
        <dbReference type="ARBA" id="ARBA00048841"/>
    </source>
</evidence>
<dbReference type="GO" id="GO:0009086">
    <property type="term" value="P:methionine biosynthetic process"/>
    <property type="evidence" value="ECO:0007669"/>
    <property type="project" value="UniProtKB-KW"/>
</dbReference>
<comment type="pathway">
    <text evidence="2 17">Amino-acid biosynthesis; L-threonine biosynthesis; L-threonine from L-aspartate: step 3/5.</text>
</comment>
<comment type="caution">
    <text evidence="21">The sequence shown here is derived from an EMBL/GenBank/DDBJ whole genome shotgun (WGS) entry which is preliminary data.</text>
</comment>
<dbReference type="Proteomes" id="UP000754883">
    <property type="component" value="Unassembled WGS sequence"/>
</dbReference>
<dbReference type="PIRSF" id="PIRSF036497">
    <property type="entry name" value="HDH_short"/>
    <property type="match status" value="1"/>
</dbReference>
<dbReference type="Pfam" id="PF03447">
    <property type="entry name" value="NAD_binding_3"/>
    <property type="match status" value="1"/>
</dbReference>
<dbReference type="EMBL" id="CABFNO020001547">
    <property type="protein sequence ID" value="CAG9998635.1"/>
    <property type="molecule type" value="Genomic_DNA"/>
</dbReference>
<evidence type="ECO:0000256" key="14">
    <source>
        <dbReference type="PIRNR" id="PIRNR036497"/>
    </source>
</evidence>
<evidence type="ECO:0000256" key="10">
    <source>
        <dbReference type="ARBA" id="ARBA00023002"/>
    </source>
</evidence>
<evidence type="ECO:0000256" key="8">
    <source>
        <dbReference type="ARBA" id="ARBA00022697"/>
    </source>
</evidence>
<evidence type="ECO:0000256" key="4">
    <source>
        <dbReference type="ARBA" id="ARBA00006753"/>
    </source>
</evidence>
<dbReference type="FunFam" id="3.30.360.10:FF:000006">
    <property type="entry name" value="Bifunctional aspartokinase/homoserine dehydrogenase"/>
    <property type="match status" value="1"/>
</dbReference>
<comment type="catalytic activity">
    <reaction evidence="12">
        <text>L-homoserine + NADP(+) = L-aspartate 4-semialdehyde + NADPH + H(+)</text>
        <dbReference type="Rhea" id="RHEA:15761"/>
        <dbReference type="ChEBI" id="CHEBI:15378"/>
        <dbReference type="ChEBI" id="CHEBI:57476"/>
        <dbReference type="ChEBI" id="CHEBI:57783"/>
        <dbReference type="ChEBI" id="CHEBI:58349"/>
        <dbReference type="ChEBI" id="CHEBI:537519"/>
        <dbReference type="EC" id="1.1.1.3"/>
    </reaction>
    <physiologicalReaction direction="right-to-left" evidence="12">
        <dbReference type="Rhea" id="RHEA:15763"/>
    </physiologicalReaction>
</comment>
<proteinExistence type="inferred from homology"/>
<evidence type="ECO:0000256" key="16">
    <source>
        <dbReference type="PIRSR" id="PIRSR036497-2"/>
    </source>
</evidence>
<evidence type="ECO:0000256" key="13">
    <source>
        <dbReference type="ARBA" id="ARBA00059589"/>
    </source>
</evidence>
<protein>
    <recommendedName>
        <fullName evidence="6 14">Homoserine dehydrogenase</fullName>
        <shortName evidence="14">HDH</shortName>
        <ecNumber evidence="5 14">1.1.1.3</ecNumber>
    </recommendedName>
</protein>
<evidence type="ECO:0000256" key="2">
    <source>
        <dbReference type="ARBA" id="ARBA00005056"/>
    </source>
</evidence>